<dbReference type="Pfam" id="PF01381">
    <property type="entry name" value="HTH_3"/>
    <property type="match status" value="1"/>
</dbReference>
<dbReference type="PATRIC" id="fig|1050174.4.peg.1898"/>
<dbReference type="EMBL" id="CP011541">
    <property type="protein sequence ID" value="AKK03731.1"/>
    <property type="molecule type" value="Genomic_DNA"/>
</dbReference>
<organism evidence="2 3">
    <name type="scientific">Corynebacterium epidermidicanis</name>
    <dbReference type="NCBI Taxonomy" id="1050174"/>
    <lineage>
        <taxon>Bacteria</taxon>
        <taxon>Bacillati</taxon>
        <taxon>Actinomycetota</taxon>
        <taxon>Actinomycetes</taxon>
        <taxon>Mycobacteriales</taxon>
        <taxon>Corynebacteriaceae</taxon>
        <taxon>Corynebacterium</taxon>
    </lineage>
</organism>
<evidence type="ECO:0000313" key="2">
    <source>
        <dbReference type="EMBL" id="AKK03731.1"/>
    </source>
</evidence>
<dbReference type="STRING" id="1050174.CEPID_09430"/>
<feature type="domain" description="HTH cro/C1-type" evidence="1">
    <location>
        <begin position="18"/>
        <end position="57"/>
    </location>
</feature>
<dbReference type="OrthoDB" id="4402866at2"/>
<dbReference type="InterPro" id="IPR001387">
    <property type="entry name" value="Cro/C1-type_HTH"/>
</dbReference>
<dbReference type="PROSITE" id="PS50943">
    <property type="entry name" value="HTH_CROC1"/>
    <property type="match status" value="1"/>
</dbReference>
<name>A0A0G3GRB5_9CORY</name>
<proteinExistence type="predicted"/>
<accession>A0A0G3GRB5</accession>
<dbReference type="Gene3D" id="1.10.260.40">
    <property type="entry name" value="lambda repressor-like DNA-binding domains"/>
    <property type="match status" value="1"/>
</dbReference>
<dbReference type="CDD" id="cd00093">
    <property type="entry name" value="HTH_XRE"/>
    <property type="match status" value="1"/>
</dbReference>
<evidence type="ECO:0000259" key="1">
    <source>
        <dbReference type="PROSITE" id="PS50943"/>
    </source>
</evidence>
<evidence type="ECO:0000313" key="3">
    <source>
        <dbReference type="Proteomes" id="UP000035368"/>
    </source>
</evidence>
<keyword evidence="3" id="KW-1185">Reference proteome</keyword>
<protein>
    <submittedName>
        <fullName evidence="2">Helix-turn-helix protein</fullName>
    </submittedName>
</protein>
<dbReference type="AlphaFoldDB" id="A0A0G3GRB5"/>
<gene>
    <name evidence="2" type="ORF">CEPID_09430</name>
</gene>
<dbReference type="RefSeq" id="WP_047240713.1">
    <property type="nucleotide sequence ID" value="NZ_CP011541.1"/>
</dbReference>
<dbReference type="KEGG" id="cei:CEPID_09430"/>
<dbReference type="SUPFAM" id="SSF47413">
    <property type="entry name" value="lambda repressor-like DNA-binding domains"/>
    <property type="match status" value="1"/>
</dbReference>
<dbReference type="GO" id="GO:0003677">
    <property type="term" value="F:DNA binding"/>
    <property type="evidence" value="ECO:0007669"/>
    <property type="project" value="InterPro"/>
</dbReference>
<dbReference type="InterPro" id="IPR010982">
    <property type="entry name" value="Lambda_DNA-bd_dom_sf"/>
</dbReference>
<dbReference type="Proteomes" id="UP000035368">
    <property type="component" value="Chromosome"/>
</dbReference>
<reference evidence="2 3" key="1">
    <citation type="submission" date="2015-05" db="EMBL/GenBank/DDBJ databases">
        <title>Complete genome sequence of Corynebacterium epidermidicanis DSM 45586, isolated from the skin of a dog suffering from pruritus.</title>
        <authorList>
            <person name="Ruckert C."/>
            <person name="Albersmeier A."/>
            <person name="Winkler A."/>
            <person name="Tauch A."/>
        </authorList>
    </citation>
    <scope>NUCLEOTIDE SEQUENCE [LARGE SCALE GENOMIC DNA]</scope>
    <source>
        <strain evidence="2 3">DSM 45586</strain>
    </source>
</reference>
<sequence length="238" mass="25422">MEINELIQIASEHPSRTARDAGIARSTLNRIAAGKTQPSTDSLREIALTLGFDVEMSVRVAADPGAAQAVRCLLDSHVSEADEVWLARFERWGLEGRNLLERAGQLSNPSNQKGARFFGWAPSLNIPLVVAAAAAGASSGWALSGVAAENFWLGAHNPGPTLLWTTESDRTCDLLERTLPQAESLEPAGVAVVQATGTELVDRAADGQLFYAAPIQTALDLYGLGLDPTELTKGWFDE</sequence>